<name>V9SGZ9_9VIRU</name>
<gene>
    <name evidence="1" type="ORF">TNS_ORF476</name>
</gene>
<evidence type="ECO:0000313" key="1">
    <source>
        <dbReference type="EMBL" id="AHC55194.1"/>
    </source>
</evidence>
<dbReference type="Proteomes" id="UP000232615">
    <property type="component" value="Segment"/>
</dbReference>
<keyword evidence="2" id="KW-1185">Reference proteome</keyword>
<protein>
    <submittedName>
        <fullName evidence="1">Uncharacterized protein</fullName>
    </submittedName>
</protein>
<organism evidence="1 2">
    <name type="scientific">Tunisvirus fontaine2</name>
    <dbReference type="NCBI Taxonomy" id="1421067"/>
    <lineage>
        <taxon>Viruses</taxon>
        <taxon>Varidnaviria</taxon>
        <taxon>Bamfordvirae</taxon>
        <taxon>Nucleocytoviricota</taxon>
        <taxon>Megaviricetes</taxon>
        <taxon>Pimascovirales</taxon>
        <taxon>Pimascovirales incertae sedis</taxon>
        <taxon>Marseilleviridae</taxon>
        <taxon>Losannavirus</taxon>
        <taxon>Losannavirus tunisense</taxon>
    </lineage>
</organism>
<accession>V9SGZ9</accession>
<proteinExistence type="predicted"/>
<sequence length="125" mass="14946">MNRIPVPDIFDIFSWGIHSPHRVFVFNGSFLTSFLYNLWRGGSFIQRPFYDAKGLNVIFFSHSHKKTQFRLHLSLLPSRKEVRFLKSHEYAKYLTRLGHPKEFLDKSFGIFSSYLLSKDIYWQRP</sequence>
<reference evidence="1 2" key="1">
    <citation type="journal article" date="2014" name="Arch. Virol.">
        <title>Complete genome sequence of Tunisvirus, a new member of the proposed family Marseilleviridae.</title>
        <authorList>
            <person name="Aherfi S."/>
            <person name="Boughalmi M."/>
            <person name="Pagnier I."/>
            <person name="Fournous G."/>
            <person name="La Scola B."/>
            <person name="Raoult D."/>
            <person name="Colson P."/>
        </authorList>
    </citation>
    <scope>NUCLEOTIDE SEQUENCE [LARGE SCALE GENOMIC DNA]</scope>
    <source>
        <strain evidence="1 2">U484</strain>
    </source>
</reference>
<dbReference type="EMBL" id="KF483846">
    <property type="protein sequence ID" value="AHC55194.1"/>
    <property type="molecule type" value="Genomic_DNA"/>
</dbReference>
<evidence type="ECO:0000313" key="2">
    <source>
        <dbReference type="Proteomes" id="UP000232615"/>
    </source>
</evidence>